<gene>
    <name evidence="2" type="ORF">HLI_12380</name>
</gene>
<dbReference type="AlphaFoldDB" id="A0A410ME48"/>
<dbReference type="PANTHER" id="PTHR43130">
    <property type="entry name" value="ARAC-FAMILY TRANSCRIPTIONAL REGULATOR"/>
    <property type="match status" value="1"/>
</dbReference>
<sequence length="340" mass="36799">MNVQIMLFEGFDLLDVVAPYEVFSAANQFTEEEIDVRFVSVDGGGDVLSGINDFPFKVEGKLDASKKGIVLVPGSSGSMVDGEADSIPMKLKKASETEMGDFIRNAVNDPEMTVTSVCGGSLLIAMTGSIEGRNVVTHHMGMDLLSATGANAVNARVVDDGDIISGAGVTSGLDLAIYVVERELGPRIAYEVEQLFQYEKRGIVWKNEGALPMGYNSSKRNDEELTVTETHESHPLQEEIEGTWEVTISTPIGEIDVTYELEIKDNKLIGIAVTDGDQSELEKTEAIGNRLKWKQQVKKPMKINLNFDVSINGTTLEGQAKAGMISSKLKGSKVFNKGAV</sequence>
<evidence type="ECO:0000259" key="1">
    <source>
        <dbReference type="Pfam" id="PF01965"/>
    </source>
</evidence>
<evidence type="ECO:0000313" key="2">
    <source>
        <dbReference type="EMBL" id="QAS52935.1"/>
    </source>
</evidence>
<evidence type="ECO:0000313" key="3">
    <source>
        <dbReference type="Proteomes" id="UP000287756"/>
    </source>
</evidence>
<dbReference type="CDD" id="cd03139">
    <property type="entry name" value="GATase1_PfpI_2"/>
    <property type="match status" value="1"/>
</dbReference>
<dbReference type="KEGG" id="hli:HLI_12380"/>
<dbReference type="Pfam" id="PF01965">
    <property type="entry name" value="DJ-1_PfpI"/>
    <property type="match status" value="1"/>
</dbReference>
<dbReference type="SUPFAM" id="SSF52317">
    <property type="entry name" value="Class I glutamine amidotransferase-like"/>
    <property type="match status" value="1"/>
</dbReference>
<dbReference type="Gene3D" id="3.40.50.880">
    <property type="match status" value="1"/>
</dbReference>
<organism evidence="2 3">
    <name type="scientific">Halobacillus litoralis</name>
    <dbReference type="NCBI Taxonomy" id="45668"/>
    <lineage>
        <taxon>Bacteria</taxon>
        <taxon>Bacillati</taxon>
        <taxon>Bacillota</taxon>
        <taxon>Bacilli</taxon>
        <taxon>Bacillales</taxon>
        <taxon>Bacillaceae</taxon>
        <taxon>Halobacillus</taxon>
    </lineage>
</organism>
<proteinExistence type="predicted"/>
<name>A0A410ME48_9BACI</name>
<protein>
    <submittedName>
        <fullName evidence="2">DJ-1/PfpI family protein</fullName>
    </submittedName>
</protein>
<dbReference type="InterPro" id="IPR029062">
    <property type="entry name" value="Class_I_gatase-like"/>
</dbReference>
<dbReference type="OrthoDB" id="9803764at2"/>
<dbReference type="PANTHER" id="PTHR43130:SF2">
    <property type="entry name" value="DJ-1_PFPI DOMAIN-CONTAINING PROTEIN"/>
    <property type="match status" value="1"/>
</dbReference>
<dbReference type="RefSeq" id="WP_128525212.1">
    <property type="nucleotide sequence ID" value="NZ_CP026118.1"/>
</dbReference>
<dbReference type="GO" id="GO:0006355">
    <property type="term" value="P:regulation of DNA-templated transcription"/>
    <property type="evidence" value="ECO:0007669"/>
    <property type="project" value="TreeGrafter"/>
</dbReference>
<dbReference type="EMBL" id="CP026118">
    <property type="protein sequence ID" value="QAS52935.1"/>
    <property type="molecule type" value="Genomic_DNA"/>
</dbReference>
<accession>A0A410ME48</accession>
<feature type="domain" description="DJ-1/PfpI" evidence="1">
    <location>
        <begin position="2"/>
        <end position="181"/>
    </location>
</feature>
<dbReference type="InterPro" id="IPR052158">
    <property type="entry name" value="INH-QAR"/>
</dbReference>
<dbReference type="InterPro" id="IPR002818">
    <property type="entry name" value="DJ-1/PfpI"/>
</dbReference>
<reference evidence="2 3" key="1">
    <citation type="submission" date="2018-01" db="EMBL/GenBank/DDBJ databases">
        <title>The whole genome sequencing and assembly of Halobacillus litoralis ERB031 strain.</title>
        <authorList>
            <person name="Lee S.-J."/>
            <person name="Park M.-K."/>
            <person name="Kim J.-Y."/>
            <person name="Lee Y.-J."/>
            <person name="Yi H."/>
            <person name="Bahn Y.-S."/>
            <person name="Kim J.F."/>
            <person name="Lee D.-W."/>
        </authorList>
    </citation>
    <scope>NUCLEOTIDE SEQUENCE [LARGE SCALE GENOMIC DNA]</scope>
    <source>
        <strain evidence="2 3">ERB 031</strain>
    </source>
</reference>
<dbReference type="Proteomes" id="UP000287756">
    <property type="component" value="Chromosome"/>
</dbReference>